<sequence>MGIYSTSQFLGVAIGGALGGWVDGLFDLPKPFSWRGRY</sequence>
<dbReference type="InterPro" id="IPR020846">
    <property type="entry name" value="MFS_dom"/>
</dbReference>
<evidence type="ECO:0000259" key="1">
    <source>
        <dbReference type="PROSITE" id="PS50850"/>
    </source>
</evidence>
<dbReference type="PROSITE" id="PS50850">
    <property type="entry name" value="MFS"/>
    <property type="match status" value="1"/>
</dbReference>
<dbReference type="GO" id="GO:0022857">
    <property type="term" value="F:transmembrane transporter activity"/>
    <property type="evidence" value="ECO:0007669"/>
    <property type="project" value="InterPro"/>
</dbReference>
<feature type="domain" description="Major facilitator superfamily (MFS) profile" evidence="1">
    <location>
        <begin position="1"/>
        <end position="38"/>
    </location>
</feature>
<dbReference type="EMBL" id="LR590464">
    <property type="protein sequence ID" value="VTP64543.1"/>
    <property type="molecule type" value="Genomic_DNA"/>
</dbReference>
<dbReference type="AlphaFoldDB" id="A0A4V6JHL0"/>
<name>A0A4V6JHL0_9ENTR</name>
<evidence type="ECO:0000313" key="3">
    <source>
        <dbReference type="Proteomes" id="UP000310719"/>
    </source>
</evidence>
<accession>A0A4V6JHL0</accession>
<protein>
    <submittedName>
        <fullName evidence="2">Inner membrane transport protein yajR</fullName>
    </submittedName>
</protein>
<gene>
    <name evidence="2" type="primary">yajR_2</name>
    <name evidence="2" type="ORF">NCTC13032_01533</name>
</gene>
<evidence type="ECO:0000313" key="2">
    <source>
        <dbReference type="EMBL" id="VTP64543.1"/>
    </source>
</evidence>
<reference evidence="2 3" key="1">
    <citation type="submission" date="2019-05" db="EMBL/GenBank/DDBJ databases">
        <authorList>
            <consortium name="Pathogen Informatics"/>
        </authorList>
    </citation>
    <scope>NUCLEOTIDE SEQUENCE [LARGE SCALE GENOMIC DNA]</scope>
    <source>
        <strain evidence="2 3">NCTC13032</strain>
    </source>
</reference>
<proteinExistence type="predicted"/>
<dbReference type="Proteomes" id="UP000310719">
    <property type="component" value="Chromosome"/>
</dbReference>
<organism evidence="2 3">
    <name type="scientific">Leclercia adecarboxylata</name>
    <dbReference type="NCBI Taxonomy" id="83655"/>
    <lineage>
        <taxon>Bacteria</taxon>
        <taxon>Pseudomonadati</taxon>
        <taxon>Pseudomonadota</taxon>
        <taxon>Gammaproteobacteria</taxon>
        <taxon>Enterobacterales</taxon>
        <taxon>Enterobacteriaceae</taxon>
        <taxon>Leclercia</taxon>
    </lineage>
</organism>